<gene>
    <name evidence="1" type="ORF">S06H3_01400</name>
</gene>
<evidence type="ECO:0008006" key="2">
    <source>
        <dbReference type="Google" id="ProtNLM"/>
    </source>
</evidence>
<proteinExistence type="predicted"/>
<accession>X1KU36</accession>
<dbReference type="EMBL" id="BARV01000346">
    <property type="protein sequence ID" value="GAH97150.1"/>
    <property type="molecule type" value="Genomic_DNA"/>
</dbReference>
<dbReference type="PANTHER" id="PTHR42827:SF1">
    <property type="entry name" value="IRON-SULFUR CLUSTER-BINDING PROTEIN"/>
    <property type="match status" value="1"/>
</dbReference>
<name>X1KU36_9ZZZZ</name>
<dbReference type="AlphaFoldDB" id="X1KU36"/>
<organism evidence="1">
    <name type="scientific">marine sediment metagenome</name>
    <dbReference type="NCBI Taxonomy" id="412755"/>
    <lineage>
        <taxon>unclassified sequences</taxon>
        <taxon>metagenomes</taxon>
        <taxon>ecological metagenomes</taxon>
    </lineage>
</organism>
<sequence length="157" mass="17403">MLSRREDSTSEAGAYLVNEILGNIALEMMFVLQKQGKKAILSPYSGIYTKDAAVLANLGTIGKNNLLVTERFGSCVRLRTIITEANLLKDSHKPKSFCDTCPCYCWSACPANAFATGKYDREVCAQYSEEHVKKMSDNAVLYCRECEIACPIGKELQ</sequence>
<dbReference type="PANTHER" id="PTHR42827">
    <property type="entry name" value="IRON-SULFUR CLUSTER-BINDING PROTEIN-RELATED"/>
    <property type="match status" value="1"/>
</dbReference>
<comment type="caution">
    <text evidence="1">The sequence shown here is derived from an EMBL/GenBank/DDBJ whole genome shotgun (WGS) entry which is preliminary data.</text>
</comment>
<reference evidence="1" key="1">
    <citation type="journal article" date="2014" name="Front. Microbiol.">
        <title>High frequency of phylogenetically diverse reductive dehalogenase-homologous genes in deep subseafloor sedimentary metagenomes.</title>
        <authorList>
            <person name="Kawai M."/>
            <person name="Futagami T."/>
            <person name="Toyoda A."/>
            <person name="Takaki Y."/>
            <person name="Nishi S."/>
            <person name="Hori S."/>
            <person name="Arai W."/>
            <person name="Tsubouchi T."/>
            <person name="Morono Y."/>
            <person name="Uchiyama I."/>
            <person name="Ito T."/>
            <person name="Fujiyama A."/>
            <person name="Inagaki F."/>
            <person name="Takami H."/>
        </authorList>
    </citation>
    <scope>NUCLEOTIDE SEQUENCE</scope>
    <source>
        <strain evidence="1">Expedition CK06-06</strain>
    </source>
</reference>
<evidence type="ECO:0000313" key="1">
    <source>
        <dbReference type="EMBL" id="GAH97150.1"/>
    </source>
</evidence>
<protein>
    <recommendedName>
        <fullName evidence="2">4Fe-4S ferredoxin-type domain-containing protein</fullName>
    </recommendedName>
</protein>